<evidence type="ECO:0000256" key="1">
    <source>
        <dbReference type="SAM" id="Coils"/>
    </source>
</evidence>
<evidence type="ECO:0000259" key="2">
    <source>
        <dbReference type="PROSITE" id="PS50127"/>
    </source>
</evidence>
<dbReference type="eggNOG" id="KOG0894">
    <property type="taxonomic scope" value="Eukaryota"/>
</dbReference>
<evidence type="ECO:0000313" key="4">
    <source>
        <dbReference type="Proteomes" id="UP000198341"/>
    </source>
</evidence>
<dbReference type="OrthoDB" id="1158011at2759"/>
<proteinExistence type="predicted"/>
<dbReference type="InterPro" id="IPR050113">
    <property type="entry name" value="Ub_conjugating_enzyme"/>
</dbReference>
<dbReference type="GeneID" id="19015378"/>
<organism evidence="3 4">
    <name type="scientific">Bathycoccus prasinos</name>
    <dbReference type="NCBI Taxonomy" id="41875"/>
    <lineage>
        <taxon>Eukaryota</taxon>
        <taxon>Viridiplantae</taxon>
        <taxon>Chlorophyta</taxon>
        <taxon>Mamiellophyceae</taxon>
        <taxon>Mamiellales</taxon>
        <taxon>Bathycoccaceae</taxon>
        <taxon>Bathycoccus</taxon>
    </lineage>
</organism>
<reference evidence="3 4" key="1">
    <citation type="submission" date="2011-10" db="EMBL/GenBank/DDBJ databases">
        <authorList>
            <person name="Genoscope - CEA"/>
        </authorList>
    </citation>
    <scope>NUCLEOTIDE SEQUENCE [LARGE SCALE GENOMIC DNA]</scope>
    <source>
        <strain evidence="3 4">RCC 1105</strain>
    </source>
</reference>
<feature type="coiled-coil region" evidence="1">
    <location>
        <begin position="144"/>
        <end position="171"/>
    </location>
</feature>
<dbReference type="RefSeq" id="XP_007512389.1">
    <property type="nucleotide sequence ID" value="XM_007512327.1"/>
</dbReference>
<sequence length="174" mass="19865">MAATLRLQKELKLLLKSPEPGIVAKPSSSTNILDWYFLIDGPKDTAYDKGKYLGKILFPKDYPFKPPGIIMSTPSGRFEPGKKICMSMSDYHPETWNPMWSVSSILKGIQSFMADNEITAGSIRTSEQEKKKLAKESVAWLVRNAQFRKVFAELIDAMEEEERKRKEENNETNE</sequence>
<dbReference type="InterPro" id="IPR016135">
    <property type="entry name" value="UBQ-conjugating_enzyme/RWD"/>
</dbReference>
<name>K8EG94_9CHLO</name>
<dbReference type="Gene3D" id="3.10.110.10">
    <property type="entry name" value="Ubiquitin Conjugating Enzyme"/>
    <property type="match status" value="1"/>
</dbReference>
<evidence type="ECO:0000313" key="3">
    <source>
        <dbReference type="EMBL" id="CCO16989.1"/>
    </source>
</evidence>
<dbReference type="CDD" id="cd23799">
    <property type="entry name" value="UBCc_UBE2J"/>
    <property type="match status" value="1"/>
</dbReference>
<dbReference type="Proteomes" id="UP000198341">
    <property type="component" value="Chromosome 6"/>
</dbReference>
<dbReference type="PROSITE" id="PS50127">
    <property type="entry name" value="UBC_2"/>
    <property type="match status" value="1"/>
</dbReference>
<dbReference type="SMART" id="SM00212">
    <property type="entry name" value="UBCc"/>
    <property type="match status" value="1"/>
</dbReference>
<dbReference type="KEGG" id="bpg:Bathy06g03970"/>
<keyword evidence="1" id="KW-0175">Coiled coil</keyword>
<protein>
    <recommendedName>
        <fullName evidence="2">UBC core domain-containing protein</fullName>
    </recommendedName>
</protein>
<dbReference type="STRING" id="41875.K8EG94"/>
<keyword evidence="4" id="KW-1185">Reference proteome</keyword>
<dbReference type="EMBL" id="FO082273">
    <property type="protein sequence ID" value="CCO16989.1"/>
    <property type="molecule type" value="Genomic_DNA"/>
</dbReference>
<dbReference type="Pfam" id="PF00179">
    <property type="entry name" value="UQ_con"/>
    <property type="match status" value="1"/>
</dbReference>
<dbReference type="InterPro" id="IPR000608">
    <property type="entry name" value="UBC"/>
</dbReference>
<dbReference type="AlphaFoldDB" id="K8EG94"/>
<accession>K8EG94</accession>
<feature type="domain" description="UBC core" evidence="2">
    <location>
        <begin position="2"/>
        <end position="151"/>
    </location>
</feature>
<dbReference type="PANTHER" id="PTHR24067">
    <property type="entry name" value="UBIQUITIN-CONJUGATING ENZYME E2"/>
    <property type="match status" value="1"/>
</dbReference>
<dbReference type="SUPFAM" id="SSF54495">
    <property type="entry name" value="UBC-like"/>
    <property type="match status" value="1"/>
</dbReference>
<gene>
    <name evidence="3" type="ORF">Bathy06g03970</name>
</gene>
<dbReference type="FunFam" id="3.10.110.10:FF:000109">
    <property type="entry name" value="Ubiquitin-conjugating enzyme E2 J2-like"/>
    <property type="match status" value="1"/>
</dbReference>